<evidence type="ECO:0000313" key="1">
    <source>
        <dbReference type="Proteomes" id="UP000694864"/>
    </source>
</evidence>
<sequence>MGGLAGCNDLIRSIRDYTRKAETKKSWPSRTGSESTTITFDDSDLEGLDFPHNDPLVVELLFRESEVTRILIDIGSSVNVIFGNVLAQMEVSESDIRLECHSLTGFDGYHLMSVGTIDQPIFVGGMARYSQFVVIDKPTIYIVILGTPWLHKMRAVPSTYHQCVKFLTPKGVFPLHGNQQRARTCFLIEHKIRAAKKL</sequence>
<reference evidence="2" key="2">
    <citation type="submission" date="2025-08" db="UniProtKB">
        <authorList>
            <consortium name="RefSeq"/>
        </authorList>
    </citation>
    <scope>IDENTIFICATION</scope>
    <source>
        <tissue evidence="2">Leaf</tissue>
    </source>
</reference>
<protein>
    <submittedName>
        <fullName evidence="2">Uncharacterized protein LOC104753605</fullName>
    </submittedName>
</protein>
<evidence type="ECO:0000313" key="2">
    <source>
        <dbReference type="RefSeq" id="XP_010474136.1"/>
    </source>
</evidence>
<reference evidence="1" key="1">
    <citation type="journal article" date="2014" name="Nat. Commun.">
        <title>The emerging biofuel crop Camelina sativa retains a highly undifferentiated hexaploid genome structure.</title>
        <authorList>
            <person name="Kagale S."/>
            <person name="Koh C."/>
            <person name="Nixon J."/>
            <person name="Bollina V."/>
            <person name="Clarke W.E."/>
            <person name="Tuteja R."/>
            <person name="Spillane C."/>
            <person name="Robinson S.J."/>
            <person name="Links M.G."/>
            <person name="Clarke C."/>
            <person name="Higgins E.E."/>
            <person name="Huebert T."/>
            <person name="Sharpe A.G."/>
            <person name="Parkin I.A."/>
        </authorList>
    </citation>
    <scope>NUCLEOTIDE SEQUENCE [LARGE SCALE GENOMIC DNA]</scope>
    <source>
        <strain evidence="1">cv. DH55</strain>
    </source>
</reference>
<proteinExistence type="predicted"/>
<dbReference type="InterPro" id="IPR021109">
    <property type="entry name" value="Peptidase_aspartic_dom_sf"/>
</dbReference>
<dbReference type="RefSeq" id="XP_010474136.1">
    <property type="nucleotide sequence ID" value="XM_010475834.1"/>
</dbReference>
<gene>
    <name evidence="2" type="primary">LOC104753605</name>
</gene>
<organism evidence="1 2">
    <name type="scientific">Camelina sativa</name>
    <name type="common">False flax</name>
    <name type="synonym">Myagrum sativum</name>
    <dbReference type="NCBI Taxonomy" id="90675"/>
    <lineage>
        <taxon>Eukaryota</taxon>
        <taxon>Viridiplantae</taxon>
        <taxon>Streptophyta</taxon>
        <taxon>Embryophyta</taxon>
        <taxon>Tracheophyta</taxon>
        <taxon>Spermatophyta</taxon>
        <taxon>Magnoliopsida</taxon>
        <taxon>eudicotyledons</taxon>
        <taxon>Gunneridae</taxon>
        <taxon>Pentapetalae</taxon>
        <taxon>rosids</taxon>
        <taxon>malvids</taxon>
        <taxon>Brassicales</taxon>
        <taxon>Brassicaceae</taxon>
        <taxon>Camelineae</taxon>
        <taxon>Camelina</taxon>
    </lineage>
</organism>
<dbReference type="CDD" id="cd00303">
    <property type="entry name" value="retropepsin_like"/>
    <property type="match status" value="1"/>
</dbReference>
<accession>A0ABM0WPE7</accession>
<keyword evidence="1" id="KW-1185">Reference proteome</keyword>
<dbReference type="Proteomes" id="UP000694864">
    <property type="component" value="Chromosome 16"/>
</dbReference>
<name>A0ABM0WPE7_CAMSA</name>
<dbReference type="PANTHER" id="PTHR33240:SF8">
    <property type="entry name" value="OS03G0439900 PROTEIN"/>
    <property type="match status" value="1"/>
</dbReference>
<dbReference type="GeneID" id="104753605"/>
<dbReference type="Gene3D" id="2.40.70.10">
    <property type="entry name" value="Acid Proteases"/>
    <property type="match status" value="1"/>
</dbReference>
<dbReference type="PANTHER" id="PTHR33240">
    <property type="entry name" value="OS08G0508500 PROTEIN"/>
    <property type="match status" value="1"/>
</dbReference>